<keyword evidence="3" id="KW-1185">Reference proteome</keyword>
<feature type="non-terminal residue" evidence="2">
    <location>
        <position position="1"/>
    </location>
</feature>
<reference evidence="2 3" key="1">
    <citation type="submission" date="2015-07" db="EMBL/GenBank/DDBJ databases">
        <authorList>
            <person name="Ju K.-S."/>
            <person name="Doroghazi J.R."/>
            <person name="Metcalf W.W."/>
        </authorList>
    </citation>
    <scope>NUCLEOTIDE SEQUENCE [LARGE SCALE GENOMIC DNA]</scope>
    <source>
        <strain evidence="2 3">NRRL B-3589</strain>
    </source>
</reference>
<protein>
    <recommendedName>
        <fullName evidence="4">Histidine kinase</fullName>
    </recommendedName>
</protein>
<evidence type="ECO:0000256" key="1">
    <source>
        <dbReference type="SAM" id="MobiDB-lite"/>
    </source>
</evidence>
<dbReference type="Proteomes" id="UP000037020">
    <property type="component" value="Unassembled WGS sequence"/>
</dbReference>
<comment type="caution">
    <text evidence="2">The sequence shown here is derived from an EMBL/GenBank/DDBJ whole genome shotgun (WGS) entry which is preliminary data.</text>
</comment>
<evidence type="ECO:0000313" key="3">
    <source>
        <dbReference type="Proteomes" id="UP000037020"/>
    </source>
</evidence>
<gene>
    <name evidence="2" type="ORF">ADK38_28285</name>
</gene>
<feature type="region of interest" description="Disordered" evidence="1">
    <location>
        <begin position="56"/>
        <end position="87"/>
    </location>
</feature>
<evidence type="ECO:0008006" key="4">
    <source>
        <dbReference type="Google" id="ProtNLM"/>
    </source>
</evidence>
<proteinExistence type="predicted"/>
<sequence length="87" mass="9629">RWLLVVAVPVLPAVVAFGIGEVASAAFVRFTPAEIGARLDYERRVREHEAAEAARAEEAAALIPHNRATRRHGTPAYRRRHGRPPRA</sequence>
<evidence type="ECO:0000313" key="2">
    <source>
        <dbReference type="EMBL" id="KOG86927.1"/>
    </source>
</evidence>
<feature type="compositionally biased region" description="Basic residues" evidence="1">
    <location>
        <begin position="67"/>
        <end position="87"/>
    </location>
</feature>
<dbReference type="EMBL" id="LGUT01002540">
    <property type="protein sequence ID" value="KOG86927.1"/>
    <property type="molecule type" value="Genomic_DNA"/>
</dbReference>
<accession>A0ABR5J0I0</accession>
<name>A0ABR5J0I0_9ACTN</name>
<organism evidence="2 3">
    <name type="scientific">Streptomyces varsoviensis</name>
    <dbReference type="NCBI Taxonomy" id="67373"/>
    <lineage>
        <taxon>Bacteria</taxon>
        <taxon>Bacillati</taxon>
        <taxon>Actinomycetota</taxon>
        <taxon>Actinomycetes</taxon>
        <taxon>Kitasatosporales</taxon>
        <taxon>Streptomycetaceae</taxon>
        <taxon>Streptomyces</taxon>
    </lineage>
</organism>